<sequence length="90" mass="10260">MWLQLAEDAVSPAIPVQADARATLRSGLPDRYLTPVDIAEIFRVPIETVYQWRKKRIGPPGFRVGRHLRYDPADLRTYVTQLKNADQQAA</sequence>
<dbReference type="InterPro" id="IPR041657">
    <property type="entry name" value="HTH_17"/>
</dbReference>
<evidence type="ECO:0000259" key="1">
    <source>
        <dbReference type="Pfam" id="PF12728"/>
    </source>
</evidence>
<gene>
    <name evidence="2" type="ORF">ACH429_22060</name>
</gene>
<protein>
    <submittedName>
        <fullName evidence="2">Helix-turn-helix domain-containing protein</fullName>
    </submittedName>
</protein>
<comment type="caution">
    <text evidence="2">The sequence shown here is derived from an EMBL/GenBank/DDBJ whole genome shotgun (WGS) entry which is preliminary data.</text>
</comment>
<keyword evidence="3" id="KW-1185">Reference proteome</keyword>
<dbReference type="InterPro" id="IPR009061">
    <property type="entry name" value="DNA-bd_dom_put_sf"/>
</dbReference>
<accession>A0ABW7V1C1</accession>
<dbReference type="RefSeq" id="WP_055473281.1">
    <property type="nucleotide sequence ID" value="NZ_JBIRWE010000011.1"/>
</dbReference>
<dbReference type="EMBL" id="JBIRWE010000011">
    <property type="protein sequence ID" value="MFI1966763.1"/>
    <property type="molecule type" value="Genomic_DNA"/>
</dbReference>
<reference evidence="2 3" key="1">
    <citation type="submission" date="2024-10" db="EMBL/GenBank/DDBJ databases">
        <title>The Natural Products Discovery Center: Release of the First 8490 Sequenced Strains for Exploring Actinobacteria Biosynthetic Diversity.</title>
        <authorList>
            <person name="Kalkreuter E."/>
            <person name="Kautsar S.A."/>
            <person name="Yang D."/>
            <person name="Bader C.D."/>
            <person name="Teijaro C.N."/>
            <person name="Fluegel L."/>
            <person name="Davis C.M."/>
            <person name="Simpson J.R."/>
            <person name="Lauterbach L."/>
            <person name="Steele A.D."/>
            <person name="Gui C."/>
            <person name="Meng S."/>
            <person name="Li G."/>
            <person name="Viehrig K."/>
            <person name="Ye F."/>
            <person name="Su P."/>
            <person name="Kiefer A.F."/>
            <person name="Nichols A."/>
            <person name="Cepeda A.J."/>
            <person name="Yan W."/>
            <person name="Fan B."/>
            <person name="Jiang Y."/>
            <person name="Adhikari A."/>
            <person name="Zheng C.-J."/>
            <person name="Schuster L."/>
            <person name="Cowan T.M."/>
            <person name="Smanski M.J."/>
            <person name="Chevrette M.G."/>
            <person name="De Carvalho L.P.S."/>
            <person name="Shen B."/>
        </authorList>
    </citation>
    <scope>NUCLEOTIDE SEQUENCE [LARGE SCALE GENOMIC DNA]</scope>
    <source>
        <strain evidence="2 3">NPDC020327</strain>
    </source>
</reference>
<dbReference type="Pfam" id="PF12728">
    <property type="entry name" value="HTH_17"/>
    <property type="match status" value="1"/>
</dbReference>
<dbReference type="Proteomes" id="UP001611548">
    <property type="component" value="Unassembled WGS sequence"/>
</dbReference>
<proteinExistence type="predicted"/>
<organism evidence="2 3">
    <name type="scientific">Streptomyces pathocidini</name>
    <dbReference type="NCBI Taxonomy" id="1650571"/>
    <lineage>
        <taxon>Bacteria</taxon>
        <taxon>Bacillati</taxon>
        <taxon>Actinomycetota</taxon>
        <taxon>Actinomycetes</taxon>
        <taxon>Kitasatosporales</taxon>
        <taxon>Streptomycetaceae</taxon>
        <taxon>Streptomyces</taxon>
    </lineage>
</organism>
<dbReference type="SUPFAM" id="SSF46955">
    <property type="entry name" value="Putative DNA-binding domain"/>
    <property type="match status" value="1"/>
</dbReference>
<feature type="domain" description="Helix-turn-helix" evidence="1">
    <location>
        <begin position="32"/>
        <end position="81"/>
    </location>
</feature>
<evidence type="ECO:0000313" key="3">
    <source>
        <dbReference type="Proteomes" id="UP001611548"/>
    </source>
</evidence>
<evidence type="ECO:0000313" key="2">
    <source>
        <dbReference type="EMBL" id="MFI1966763.1"/>
    </source>
</evidence>
<name>A0ABW7V1C1_9ACTN</name>